<protein>
    <recommendedName>
        <fullName evidence="4">Peptidase M11 gametolysin domain-containing protein</fullName>
    </recommendedName>
</protein>
<evidence type="ECO:0000256" key="1">
    <source>
        <dbReference type="SAM" id="SignalP"/>
    </source>
</evidence>
<feature type="chain" id="PRO_5046193496" description="Peptidase M11 gametolysin domain-containing protein" evidence="1">
    <location>
        <begin position="29"/>
        <end position="497"/>
    </location>
</feature>
<dbReference type="SUPFAM" id="SSF55486">
    <property type="entry name" value="Metalloproteases ('zincins'), catalytic domain"/>
    <property type="match status" value="1"/>
</dbReference>
<sequence length="497" mass="51746">MNAFRRFLIRAYVPIAVSLLALPLSSSAATSTLGVQNILVFLINFQDMPTSQPFTAAQATDVMFGSGLSVANFYRENSYGQTSLTGKVAGWYTIPMSSTSSCDTAKIASYAQQSAIAAGINLNTYNRFLYVAPGNSNCGNWGGSQAAAYDGPFVVNFNVGIVSHEIGHDFGLNHAHGMNCDAGTLSGNCPWLEYGDVLDTMGGGNGTSNGTVYNYHFNAAQKEKLGWLNSNSSSLITTVTVSGFYTIEPFESLGTKSKALKILKSVDPVSSEKTYYYLEYRQPIGFDSGLNNFGSFYDLKNIFGGVTLHQGSSDAVFLLDMTPGSRSSGTFDDLRDGALVVGQNYIDSAAGISLSVVSASSLGLTVNITLTSPCTRANPTVTISPSTQTALAGTALNYAVSIKNNDSGECGTSTFNLQSALLNGFNSTFTSPSLSINAGSSASATLTVTSSTSVLSGSYSFSATATNSSATAYKASGAAAYIVGSSSTKGGGKGGRK</sequence>
<reference evidence="2" key="1">
    <citation type="submission" date="2022-08" db="EMBL/GenBank/DDBJ databases">
        <title>Novel Bdellovibrio Species Isolated from Svalbard: Designation Bdellovibrio svalbardensis.</title>
        <authorList>
            <person name="Mitchell R.J."/>
            <person name="Choi S.Y."/>
        </authorList>
    </citation>
    <scope>NUCLEOTIDE SEQUENCE</scope>
    <source>
        <strain evidence="2">PAP01</strain>
    </source>
</reference>
<gene>
    <name evidence="2" type="ORF">NWE73_04185</name>
</gene>
<name>A0ABT6DFC8_9BACT</name>
<dbReference type="Pfam" id="PF13583">
    <property type="entry name" value="Reprolysin_4"/>
    <property type="match status" value="1"/>
</dbReference>
<evidence type="ECO:0008006" key="4">
    <source>
        <dbReference type="Google" id="ProtNLM"/>
    </source>
</evidence>
<keyword evidence="1" id="KW-0732">Signal</keyword>
<comment type="caution">
    <text evidence="2">The sequence shown here is derived from an EMBL/GenBank/DDBJ whole genome shotgun (WGS) entry which is preliminary data.</text>
</comment>
<evidence type="ECO:0000313" key="3">
    <source>
        <dbReference type="Proteomes" id="UP001152321"/>
    </source>
</evidence>
<dbReference type="EMBL" id="JANRMI010000001">
    <property type="protein sequence ID" value="MDG0815550.1"/>
    <property type="molecule type" value="Genomic_DNA"/>
</dbReference>
<evidence type="ECO:0000313" key="2">
    <source>
        <dbReference type="EMBL" id="MDG0815550.1"/>
    </source>
</evidence>
<dbReference type="Proteomes" id="UP001152321">
    <property type="component" value="Unassembled WGS sequence"/>
</dbReference>
<dbReference type="RefSeq" id="WP_277577025.1">
    <property type="nucleotide sequence ID" value="NZ_JANRMI010000001.1"/>
</dbReference>
<dbReference type="Gene3D" id="2.60.40.10">
    <property type="entry name" value="Immunoglobulins"/>
    <property type="match status" value="1"/>
</dbReference>
<accession>A0ABT6DFC8</accession>
<dbReference type="PANTHER" id="PTHR41775:SF1">
    <property type="entry name" value="PEPTIDASE M6-LIKE DOMAIN-CONTAINING PROTEIN"/>
    <property type="match status" value="1"/>
</dbReference>
<organism evidence="2 3">
    <name type="scientific">Bdellovibrio svalbardensis</name>
    <dbReference type="NCBI Taxonomy" id="2972972"/>
    <lineage>
        <taxon>Bacteria</taxon>
        <taxon>Pseudomonadati</taxon>
        <taxon>Bdellovibrionota</taxon>
        <taxon>Bdellovibrionia</taxon>
        <taxon>Bdellovibrionales</taxon>
        <taxon>Pseudobdellovibrionaceae</taxon>
        <taxon>Bdellovibrio</taxon>
    </lineage>
</organism>
<proteinExistence type="predicted"/>
<feature type="signal peptide" evidence="1">
    <location>
        <begin position="1"/>
        <end position="28"/>
    </location>
</feature>
<dbReference type="InterPro" id="IPR013783">
    <property type="entry name" value="Ig-like_fold"/>
</dbReference>
<dbReference type="PANTHER" id="PTHR41775">
    <property type="entry name" value="SECRETED PROTEIN-RELATED"/>
    <property type="match status" value="1"/>
</dbReference>
<keyword evidence="3" id="KW-1185">Reference proteome</keyword>